<organism evidence="4 5">
    <name type="scientific">Malus domestica</name>
    <name type="common">Apple</name>
    <name type="synonym">Pyrus malus</name>
    <dbReference type="NCBI Taxonomy" id="3750"/>
    <lineage>
        <taxon>Eukaryota</taxon>
        <taxon>Viridiplantae</taxon>
        <taxon>Streptophyta</taxon>
        <taxon>Embryophyta</taxon>
        <taxon>Tracheophyta</taxon>
        <taxon>Spermatophyta</taxon>
        <taxon>Magnoliopsida</taxon>
        <taxon>eudicotyledons</taxon>
        <taxon>Gunneridae</taxon>
        <taxon>Pentapetalae</taxon>
        <taxon>rosids</taxon>
        <taxon>fabids</taxon>
        <taxon>Rosales</taxon>
        <taxon>Rosaceae</taxon>
        <taxon>Amygdaloideae</taxon>
        <taxon>Maleae</taxon>
        <taxon>Malus</taxon>
    </lineage>
</organism>
<dbReference type="GO" id="GO:0004386">
    <property type="term" value="F:helicase activity"/>
    <property type="evidence" value="ECO:0007669"/>
    <property type="project" value="InterPro"/>
</dbReference>
<feature type="domain" description="DUF6469" evidence="3">
    <location>
        <begin position="71"/>
        <end position="149"/>
    </location>
</feature>
<dbReference type="InterPro" id="IPR041677">
    <property type="entry name" value="DNA2/NAM7_AAA_11"/>
</dbReference>
<evidence type="ECO:0000313" key="5">
    <source>
        <dbReference type="Proteomes" id="UP000290289"/>
    </source>
</evidence>
<reference evidence="4 5" key="1">
    <citation type="submission" date="2018-10" db="EMBL/GenBank/DDBJ databases">
        <title>A high-quality apple genome assembly.</title>
        <authorList>
            <person name="Hu J."/>
        </authorList>
    </citation>
    <scope>NUCLEOTIDE SEQUENCE [LARGE SCALE GENOMIC DNA]</scope>
    <source>
        <strain evidence="5">cv. HFTH1</strain>
        <tissue evidence="4">Young leaf</tissue>
    </source>
</reference>
<evidence type="ECO:0000313" key="4">
    <source>
        <dbReference type="EMBL" id="RXH82940.1"/>
    </source>
</evidence>
<accession>A0A498IIC0</accession>
<feature type="region of interest" description="Disordered" evidence="1">
    <location>
        <begin position="311"/>
        <end position="346"/>
    </location>
</feature>
<dbReference type="Proteomes" id="UP000290289">
    <property type="component" value="Chromosome 11"/>
</dbReference>
<dbReference type="InterPro" id="IPR045055">
    <property type="entry name" value="DNA2/NAM7-like"/>
</dbReference>
<dbReference type="AlphaFoldDB" id="A0A498IIC0"/>
<feature type="domain" description="DNA2/NAM7 helicase helicase" evidence="2">
    <location>
        <begin position="173"/>
        <end position="330"/>
    </location>
</feature>
<dbReference type="PANTHER" id="PTHR10887">
    <property type="entry name" value="DNA2/NAM7 HELICASE FAMILY"/>
    <property type="match status" value="1"/>
</dbReference>
<dbReference type="SUPFAM" id="SSF52540">
    <property type="entry name" value="P-loop containing nucleoside triphosphate hydrolases"/>
    <property type="match status" value="1"/>
</dbReference>
<dbReference type="Gene3D" id="3.40.50.300">
    <property type="entry name" value="P-loop containing nucleotide triphosphate hydrolases"/>
    <property type="match status" value="1"/>
</dbReference>
<evidence type="ECO:0000256" key="1">
    <source>
        <dbReference type="SAM" id="MobiDB-lite"/>
    </source>
</evidence>
<evidence type="ECO:0000259" key="3">
    <source>
        <dbReference type="Pfam" id="PF20073"/>
    </source>
</evidence>
<dbReference type="InterPro" id="IPR045529">
    <property type="entry name" value="DUF6469"/>
</dbReference>
<protein>
    <submittedName>
        <fullName evidence="4">Uncharacterized protein</fullName>
    </submittedName>
</protein>
<proteinExistence type="predicted"/>
<dbReference type="PANTHER" id="PTHR10887:SF515">
    <property type="entry name" value="P-LOOP CONTAINING NUCLEOSIDE TRIPHOSPHATE HYDROLASES SUPERFAMILY PROTEIN"/>
    <property type="match status" value="1"/>
</dbReference>
<gene>
    <name evidence="4" type="ORF">DVH24_003438</name>
</gene>
<dbReference type="Pfam" id="PF20073">
    <property type="entry name" value="DUF6469"/>
    <property type="match status" value="1"/>
</dbReference>
<dbReference type="Pfam" id="PF13086">
    <property type="entry name" value="AAA_11"/>
    <property type="match status" value="1"/>
</dbReference>
<feature type="compositionally biased region" description="Basic and acidic residues" evidence="1">
    <location>
        <begin position="329"/>
        <end position="339"/>
    </location>
</feature>
<keyword evidence="5" id="KW-1185">Reference proteome</keyword>
<dbReference type="EMBL" id="RDQH01000337">
    <property type="protein sequence ID" value="RXH82940.1"/>
    <property type="molecule type" value="Genomic_DNA"/>
</dbReference>
<dbReference type="InterPro" id="IPR027417">
    <property type="entry name" value="P-loop_NTPase"/>
</dbReference>
<name>A0A498IIC0_MALDO</name>
<sequence length="346" mass="39111">MAEIIDADKGEASSCGRSKDILNENLYENKVQKIPASFRCVQHYFGSYVFPLLEETRAQLRSSMQNLQRVPFAEVIDFSKFERDATKLYYVKVDKWQSRFSGGEPYRALPGDNFVLADFKTESVCDLQRVGRSWGIVTVTKKASEKDKKNYDLCSARNEDSPNEKLIESLCSELNESQTRSVRACIRSLYIANSSVELIQGPAGTGKTKTIATLLFTLLRMRCRTLTCAPTEVAIMEVASIFMKIVNGAKSNALFCPLGEILLFGNEERWKVSPEIEEICLDYHVERLAKCLGPEETGCVSLYHYHISSKNESTREKEQENTTTEIEEKESTSDDEVSKGKCKSFL</sequence>
<evidence type="ECO:0000259" key="2">
    <source>
        <dbReference type="Pfam" id="PF13086"/>
    </source>
</evidence>
<comment type="caution">
    <text evidence="4">The sequence shown here is derived from an EMBL/GenBank/DDBJ whole genome shotgun (WGS) entry which is preliminary data.</text>
</comment>